<evidence type="ECO:0000313" key="1">
    <source>
        <dbReference type="EMBL" id="GFT93164.1"/>
    </source>
</evidence>
<protein>
    <submittedName>
        <fullName evidence="1">Uncharacterized protein</fullName>
    </submittedName>
</protein>
<reference evidence="1" key="1">
    <citation type="submission" date="2020-08" db="EMBL/GenBank/DDBJ databases">
        <title>Multicomponent nature underlies the extraordinary mechanical properties of spider dragline silk.</title>
        <authorList>
            <person name="Kono N."/>
            <person name="Nakamura H."/>
            <person name="Mori M."/>
            <person name="Yoshida Y."/>
            <person name="Ohtoshi R."/>
            <person name="Malay A.D."/>
            <person name="Moran D.A.P."/>
            <person name="Tomita M."/>
            <person name="Numata K."/>
            <person name="Arakawa K."/>
        </authorList>
    </citation>
    <scope>NUCLEOTIDE SEQUENCE</scope>
</reference>
<name>A0A8X6U8V0_NEPPI</name>
<evidence type="ECO:0000313" key="2">
    <source>
        <dbReference type="Proteomes" id="UP000887013"/>
    </source>
</evidence>
<keyword evidence="2" id="KW-1185">Reference proteome</keyword>
<gene>
    <name evidence="1" type="ORF">NPIL_679901</name>
</gene>
<dbReference type="AlphaFoldDB" id="A0A8X6U8V0"/>
<dbReference type="EMBL" id="BMAW01074643">
    <property type="protein sequence ID" value="GFT93164.1"/>
    <property type="molecule type" value="Genomic_DNA"/>
</dbReference>
<organism evidence="1 2">
    <name type="scientific">Nephila pilipes</name>
    <name type="common">Giant wood spider</name>
    <name type="synonym">Nephila maculata</name>
    <dbReference type="NCBI Taxonomy" id="299642"/>
    <lineage>
        <taxon>Eukaryota</taxon>
        <taxon>Metazoa</taxon>
        <taxon>Ecdysozoa</taxon>
        <taxon>Arthropoda</taxon>
        <taxon>Chelicerata</taxon>
        <taxon>Arachnida</taxon>
        <taxon>Araneae</taxon>
        <taxon>Araneomorphae</taxon>
        <taxon>Entelegynae</taxon>
        <taxon>Araneoidea</taxon>
        <taxon>Nephilidae</taxon>
        <taxon>Nephila</taxon>
    </lineage>
</organism>
<sequence length="102" mass="11560">MVVHKDSKGTEGRLCPGLVDGKIANSERWCMKTLRELRGGCAPDWKNYLKTLEGVAPSGPRGSETRESFSRRGGLRRPIFNDRVRVWRFERLKGIDEILDSG</sequence>
<comment type="caution">
    <text evidence="1">The sequence shown here is derived from an EMBL/GenBank/DDBJ whole genome shotgun (WGS) entry which is preliminary data.</text>
</comment>
<accession>A0A8X6U8V0</accession>
<proteinExistence type="predicted"/>
<dbReference type="Proteomes" id="UP000887013">
    <property type="component" value="Unassembled WGS sequence"/>
</dbReference>